<name>A0A0A9CF24_ARUDO</name>
<dbReference type="AlphaFoldDB" id="A0A0A9CF24"/>
<accession>A0A0A9CF24</accession>
<evidence type="ECO:0000313" key="1">
    <source>
        <dbReference type="EMBL" id="JAD72000.1"/>
    </source>
</evidence>
<sequence>MHVGATLVYMGSPSRFCLVQCISIEDDCVDEELEEKDAPRPCCHLFRLTMFSLNYDKNGDLTTRKSCRVQYCKVPKGCTEFLLKNPVAFWM</sequence>
<proteinExistence type="predicted"/>
<dbReference type="EMBL" id="GBRH01225895">
    <property type="protein sequence ID" value="JAD72000.1"/>
    <property type="molecule type" value="Transcribed_RNA"/>
</dbReference>
<reference evidence="1" key="1">
    <citation type="submission" date="2014-09" db="EMBL/GenBank/DDBJ databases">
        <authorList>
            <person name="Magalhaes I.L.F."/>
            <person name="Oliveira U."/>
            <person name="Santos F.R."/>
            <person name="Vidigal T.H.D.A."/>
            <person name="Brescovit A.D."/>
            <person name="Santos A.J."/>
        </authorList>
    </citation>
    <scope>NUCLEOTIDE SEQUENCE</scope>
    <source>
        <tissue evidence="1">Shoot tissue taken approximately 20 cm above the soil surface</tissue>
    </source>
</reference>
<organism evidence="1">
    <name type="scientific">Arundo donax</name>
    <name type="common">Giant reed</name>
    <name type="synonym">Donax arundinaceus</name>
    <dbReference type="NCBI Taxonomy" id="35708"/>
    <lineage>
        <taxon>Eukaryota</taxon>
        <taxon>Viridiplantae</taxon>
        <taxon>Streptophyta</taxon>
        <taxon>Embryophyta</taxon>
        <taxon>Tracheophyta</taxon>
        <taxon>Spermatophyta</taxon>
        <taxon>Magnoliopsida</taxon>
        <taxon>Liliopsida</taxon>
        <taxon>Poales</taxon>
        <taxon>Poaceae</taxon>
        <taxon>PACMAD clade</taxon>
        <taxon>Arundinoideae</taxon>
        <taxon>Arundineae</taxon>
        <taxon>Arundo</taxon>
    </lineage>
</organism>
<reference evidence="1" key="2">
    <citation type="journal article" date="2015" name="Data Brief">
        <title>Shoot transcriptome of the giant reed, Arundo donax.</title>
        <authorList>
            <person name="Barrero R.A."/>
            <person name="Guerrero F.D."/>
            <person name="Moolhuijzen P."/>
            <person name="Goolsby J.A."/>
            <person name="Tidwell J."/>
            <person name="Bellgard S.E."/>
            <person name="Bellgard M.I."/>
        </authorList>
    </citation>
    <scope>NUCLEOTIDE SEQUENCE</scope>
    <source>
        <tissue evidence="1">Shoot tissue taken approximately 20 cm above the soil surface</tissue>
    </source>
</reference>
<protein>
    <submittedName>
        <fullName evidence="1">Uncharacterized protein</fullName>
    </submittedName>
</protein>